<dbReference type="Pfam" id="PF00106">
    <property type="entry name" value="adh_short"/>
    <property type="match status" value="2"/>
</dbReference>
<dbReference type="InterPro" id="IPR002347">
    <property type="entry name" value="SDR_fam"/>
</dbReference>
<protein>
    <submittedName>
        <fullName evidence="3">3-oxoacyl-[acyl-carrier protein] reductase</fullName>
    </submittedName>
</protein>
<dbReference type="GO" id="GO:0016616">
    <property type="term" value="F:oxidoreductase activity, acting on the CH-OH group of donors, NAD or NADP as acceptor"/>
    <property type="evidence" value="ECO:0007669"/>
    <property type="project" value="TreeGrafter"/>
</dbReference>
<dbReference type="InParanoid" id="H6BYS7"/>
<dbReference type="AlphaFoldDB" id="H6BYS7"/>
<sequence>MSTAPDLSALKGKSVLVTGGSSGIGLAMTKRFAHAGAFVTIADIATEQGTLAASDLTSQGCSVNFVRCDVKDFDSCVAAFNAALCFSPTGSLDVVALIAGVAGEPGSLVDQVIHGQAGTRSEGCQDKDPVRPAHSGIDVNLTAVYECTYLALWYLSLKKDGKDKQGTEHSEEKIAGTSKTKEGTKSLILISSTVAYTDVPLFSDYQTSKFGVRGLFRGLRHSTLELNVRLNTLAPYFVHTPLVTKCLPILAEKGILEGKGITFVNIDRVVDAAVRLAVDESLHGRSLAVVPGPHGVIDLKDDEDGMWAGEVVNDILKTRRAAGDLM</sequence>
<dbReference type="HOGENOM" id="CLU_010194_13_3_1"/>
<reference evidence="3" key="1">
    <citation type="submission" date="2011-07" db="EMBL/GenBank/DDBJ databases">
        <title>The Genome Sequence of Exophiala (Wangiella) dermatitidis NIH/UT8656.</title>
        <authorList>
            <consortium name="The Broad Institute Genome Sequencing Platform"/>
            <person name="Cuomo C."/>
            <person name="Wang Z."/>
            <person name="Hunicke-Smith S."/>
            <person name="Szanislo P.J."/>
            <person name="Earl A."/>
            <person name="Young S.K."/>
            <person name="Zeng Q."/>
            <person name="Gargeya S."/>
            <person name="Fitzgerald M."/>
            <person name="Haas B."/>
            <person name="Abouelleil A."/>
            <person name="Alvarado L."/>
            <person name="Arachchi H.M."/>
            <person name="Berlin A."/>
            <person name="Brown A."/>
            <person name="Chapman S.B."/>
            <person name="Chen Z."/>
            <person name="Dunbar C."/>
            <person name="Freedman E."/>
            <person name="Gearin G."/>
            <person name="Gellesch M."/>
            <person name="Goldberg J."/>
            <person name="Griggs A."/>
            <person name="Gujja S."/>
            <person name="Heiman D."/>
            <person name="Howarth C."/>
            <person name="Larson L."/>
            <person name="Lui A."/>
            <person name="MacDonald P.J.P."/>
            <person name="Montmayeur A."/>
            <person name="Murphy C."/>
            <person name="Neiman D."/>
            <person name="Pearson M."/>
            <person name="Priest M."/>
            <person name="Roberts A."/>
            <person name="Saif S."/>
            <person name="Shea T."/>
            <person name="Shenoy N."/>
            <person name="Sisk P."/>
            <person name="Stolte C."/>
            <person name="Sykes S."/>
            <person name="Wortman J."/>
            <person name="Nusbaum C."/>
            <person name="Birren B."/>
        </authorList>
    </citation>
    <scope>NUCLEOTIDE SEQUENCE</scope>
    <source>
        <strain evidence="3">NIH/UT8656</strain>
    </source>
</reference>
<name>H6BYS7_EXODN</name>
<gene>
    <name evidence="3" type="ORF">HMPREF1120_04856</name>
</gene>
<dbReference type="Gene3D" id="3.40.50.720">
    <property type="entry name" value="NAD(P)-binding Rossmann-like Domain"/>
    <property type="match status" value="1"/>
</dbReference>
<dbReference type="PANTHER" id="PTHR44229">
    <property type="entry name" value="15-HYDROXYPROSTAGLANDIN DEHYDROGENASE [NAD(+)]"/>
    <property type="match status" value="1"/>
</dbReference>
<dbReference type="eggNOG" id="KOG4169">
    <property type="taxonomic scope" value="Eukaryota"/>
</dbReference>
<dbReference type="EMBL" id="JH226133">
    <property type="protein sequence ID" value="EHY56790.1"/>
    <property type="molecule type" value="Genomic_DNA"/>
</dbReference>
<comment type="similarity">
    <text evidence="1">Belongs to the short-chain dehydrogenases/reductases (SDR) family.</text>
</comment>
<dbReference type="SUPFAM" id="SSF51735">
    <property type="entry name" value="NAD(P)-binding Rossmann-fold domains"/>
    <property type="match status" value="1"/>
</dbReference>
<keyword evidence="2" id="KW-0560">Oxidoreductase</keyword>
<dbReference type="RefSeq" id="XP_009157251.1">
    <property type="nucleotide sequence ID" value="XM_009159003.1"/>
</dbReference>
<evidence type="ECO:0000256" key="1">
    <source>
        <dbReference type="ARBA" id="ARBA00006484"/>
    </source>
</evidence>
<dbReference type="VEuPathDB" id="FungiDB:HMPREF1120_04856"/>
<proteinExistence type="inferred from homology"/>
<keyword evidence="4" id="KW-1185">Reference proteome</keyword>
<dbReference type="GeneID" id="20309495"/>
<dbReference type="PANTHER" id="PTHR44229:SF4">
    <property type="entry name" value="15-HYDROXYPROSTAGLANDIN DEHYDROGENASE [NAD(+)]"/>
    <property type="match status" value="1"/>
</dbReference>
<dbReference type="OMA" id="AVYNTCY"/>
<dbReference type="Proteomes" id="UP000007304">
    <property type="component" value="Unassembled WGS sequence"/>
</dbReference>
<dbReference type="PRINTS" id="PR00081">
    <property type="entry name" value="GDHRDH"/>
</dbReference>
<evidence type="ECO:0000313" key="4">
    <source>
        <dbReference type="Proteomes" id="UP000007304"/>
    </source>
</evidence>
<accession>H6BYS7</accession>
<dbReference type="InterPro" id="IPR036291">
    <property type="entry name" value="NAD(P)-bd_dom_sf"/>
</dbReference>
<dbReference type="STRING" id="858893.H6BYS7"/>
<organism evidence="3 4">
    <name type="scientific">Exophiala dermatitidis (strain ATCC 34100 / CBS 525.76 / NIH/UT8656)</name>
    <name type="common">Black yeast</name>
    <name type="synonym">Wangiella dermatitidis</name>
    <dbReference type="NCBI Taxonomy" id="858893"/>
    <lineage>
        <taxon>Eukaryota</taxon>
        <taxon>Fungi</taxon>
        <taxon>Dikarya</taxon>
        <taxon>Ascomycota</taxon>
        <taxon>Pezizomycotina</taxon>
        <taxon>Eurotiomycetes</taxon>
        <taxon>Chaetothyriomycetidae</taxon>
        <taxon>Chaetothyriales</taxon>
        <taxon>Herpotrichiellaceae</taxon>
        <taxon>Exophiala</taxon>
    </lineage>
</organism>
<dbReference type="GO" id="GO:0005737">
    <property type="term" value="C:cytoplasm"/>
    <property type="evidence" value="ECO:0007669"/>
    <property type="project" value="TreeGrafter"/>
</dbReference>
<evidence type="ECO:0000256" key="2">
    <source>
        <dbReference type="ARBA" id="ARBA00023002"/>
    </source>
</evidence>
<evidence type="ECO:0000313" key="3">
    <source>
        <dbReference type="EMBL" id="EHY56790.1"/>
    </source>
</evidence>